<evidence type="ECO:0000259" key="3">
    <source>
        <dbReference type="Pfam" id="PF01370"/>
    </source>
</evidence>
<dbReference type="PANTHER" id="PTHR43000">
    <property type="entry name" value="DTDP-D-GLUCOSE 4,6-DEHYDRATASE-RELATED"/>
    <property type="match status" value="1"/>
</dbReference>
<protein>
    <recommendedName>
        <fullName evidence="3">NAD-dependent epimerase/dehydratase domain-containing protein</fullName>
    </recommendedName>
</protein>
<proteinExistence type="inferred from homology"/>
<dbReference type="KEGG" id="mets:DK389_04280"/>
<dbReference type="InterPro" id="IPR036291">
    <property type="entry name" value="NAD(P)-bd_dom_sf"/>
</dbReference>
<gene>
    <name evidence="4" type="ORF">DK389_04280</name>
</gene>
<reference evidence="5" key="1">
    <citation type="submission" date="2018-05" db="EMBL/GenBank/DDBJ databases">
        <title>Complete Genome Sequence of Methylobacterium sp. 17SD2-17.</title>
        <authorList>
            <person name="Srinivasan S."/>
        </authorList>
    </citation>
    <scope>NUCLEOTIDE SEQUENCE [LARGE SCALE GENOMIC DNA]</scope>
    <source>
        <strain evidence="5">17SD2-17</strain>
    </source>
</reference>
<feature type="domain" description="NAD-dependent epimerase/dehydratase" evidence="3">
    <location>
        <begin position="5"/>
        <end position="245"/>
    </location>
</feature>
<accession>A0A2U8W3P1</accession>
<evidence type="ECO:0000313" key="4">
    <source>
        <dbReference type="EMBL" id="AWN39896.1"/>
    </source>
</evidence>
<dbReference type="Gene3D" id="3.40.50.720">
    <property type="entry name" value="NAD(P)-binding Rossmann-like Domain"/>
    <property type="match status" value="1"/>
</dbReference>
<dbReference type="SUPFAM" id="SSF51735">
    <property type="entry name" value="NAD(P)-binding Rossmann-fold domains"/>
    <property type="match status" value="1"/>
</dbReference>
<dbReference type="Gene3D" id="3.90.25.10">
    <property type="entry name" value="UDP-galactose 4-epimerase, domain 1"/>
    <property type="match status" value="1"/>
</dbReference>
<evidence type="ECO:0000256" key="1">
    <source>
        <dbReference type="ARBA" id="ARBA00005125"/>
    </source>
</evidence>
<dbReference type="OrthoDB" id="5295702at2"/>
<dbReference type="AlphaFoldDB" id="A0A2U8W3P1"/>
<evidence type="ECO:0000256" key="2">
    <source>
        <dbReference type="ARBA" id="ARBA00007637"/>
    </source>
</evidence>
<comment type="similarity">
    <text evidence="2">Belongs to the NAD(P)-dependent epimerase/dehydratase family.</text>
</comment>
<dbReference type="RefSeq" id="WP_109887585.1">
    <property type="nucleotide sequence ID" value="NZ_CP029550.1"/>
</dbReference>
<organism evidence="4 5">
    <name type="scientific">Methylobacterium durans</name>
    <dbReference type="NCBI Taxonomy" id="2202825"/>
    <lineage>
        <taxon>Bacteria</taxon>
        <taxon>Pseudomonadati</taxon>
        <taxon>Pseudomonadota</taxon>
        <taxon>Alphaproteobacteria</taxon>
        <taxon>Hyphomicrobiales</taxon>
        <taxon>Methylobacteriaceae</taxon>
        <taxon>Methylobacterium</taxon>
    </lineage>
</organism>
<dbReference type="InterPro" id="IPR001509">
    <property type="entry name" value="Epimerase_deHydtase"/>
</dbReference>
<dbReference type="EMBL" id="CP029550">
    <property type="protein sequence ID" value="AWN39896.1"/>
    <property type="molecule type" value="Genomic_DNA"/>
</dbReference>
<name>A0A2U8W3P1_9HYPH</name>
<dbReference type="Pfam" id="PF01370">
    <property type="entry name" value="Epimerase"/>
    <property type="match status" value="1"/>
</dbReference>
<evidence type="ECO:0000313" key="5">
    <source>
        <dbReference type="Proteomes" id="UP000245926"/>
    </source>
</evidence>
<dbReference type="Proteomes" id="UP000245926">
    <property type="component" value="Chromosome"/>
</dbReference>
<sequence>MSERILITGAGGFVGRHVIEALLDRPGKVHRIFAACRADCGAFPASVEPVAFDVTEPQQIQRVVAETKPTTILHLAAIAATQDAQKDRGYTWSVNLTGTMSLAEATLTSVPDARFIYIGSAEVYGSTFQVQSGPLNEDATLRPTTSYAASKAAADLLVGQMVHSGLNAVRFRPFNHTGPGQTTRFVVPAFASQIARIEAGLQPPVIKVGNLEPARDFLDVRDVVRAYVQAIFAEDLRPGSIFNIASGTPRKIASVLRGLCDLSRVEIAVEQDAGVLRRNEVMSATGNAEAGRSALDWQPRIPWEETLRDVLEEHRNALRA</sequence>
<comment type="pathway">
    <text evidence="1">Bacterial outer membrane biogenesis; LPS O-antigen biosynthesis.</text>
</comment>
<keyword evidence="5" id="KW-1185">Reference proteome</keyword>